<dbReference type="Pfam" id="PF00581">
    <property type="entry name" value="Rhodanese"/>
    <property type="match status" value="3"/>
</dbReference>
<evidence type="ECO:0000256" key="2">
    <source>
        <dbReference type="SAM" id="SignalP"/>
    </source>
</evidence>
<evidence type="ECO:0000256" key="1">
    <source>
        <dbReference type="ARBA" id="ARBA00022737"/>
    </source>
</evidence>
<dbReference type="InterPro" id="IPR001763">
    <property type="entry name" value="Rhodanese-like_dom"/>
</dbReference>
<dbReference type="Gene3D" id="3.40.250.10">
    <property type="entry name" value="Rhodanese-like domain"/>
    <property type="match status" value="3"/>
</dbReference>
<dbReference type="PROSITE" id="PS00380">
    <property type="entry name" value="RHODANESE_1"/>
    <property type="match status" value="1"/>
</dbReference>
<name>A0ABV9H666_9HYPH</name>
<feature type="domain" description="Rhodanese" evidence="3">
    <location>
        <begin position="59"/>
        <end position="163"/>
    </location>
</feature>
<keyword evidence="2" id="KW-0732">Signal</keyword>
<dbReference type="PROSITE" id="PS50206">
    <property type="entry name" value="RHODANESE_3"/>
    <property type="match status" value="3"/>
</dbReference>
<keyword evidence="5" id="KW-1185">Reference proteome</keyword>
<evidence type="ECO:0000313" key="5">
    <source>
        <dbReference type="Proteomes" id="UP001596042"/>
    </source>
</evidence>
<evidence type="ECO:0000313" key="4">
    <source>
        <dbReference type="EMBL" id="MFC4624844.1"/>
    </source>
</evidence>
<sequence>MSILTAKRFLVASALSALAVTAAPAISTIVPAAGMNMEARAEQAAFPIIISEDQFRQLAEKGAKIVDSRQPAAYEKGHIPGAVNLPWAKLNVSERDGIRNEFAEDAVFEEVISEAGLKTDDIILLYDTNSLPGRAFVALEYAGFKNIHVLDGGIGAYGGELSTEPAKVEKSDFKLVDKHDMRVDKAYVESRLKAKDTVIVDGRNADAFVDGHIPGAKSLVAASLLTKDKKVQPEDVLKNLLASRGIDKDKEILSYCGSGVAASNNYIALRNLGYTNVRIYDQSWDEWSRDPKAGQAIALGNFTFAGDELANSDNKQDGPHFLTADQVKELSKQPDVVVLDVRSPSDYSAGQIPGSVNVFWDSTLDDNRVLKNPEELKKIYAEVGVTPDKKVILFTRGGVQLAHSYTVLSLLGFKNVDFFTGKFEGWENGALKKG</sequence>
<dbReference type="SMART" id="SM00450">
    <property type="entry name" value="RHOD"/>
    <property type="match status" value="3"/>
</dbReference>
<keyword evidence="1" id="KW-0677">Repeat</keyword>
<dbReference type="InterPro" id="IPR036873">
    <property type="entry name" value="Rhodanese-like_dom_sf"/>
</dbReference>
<dbReference type="CDD" id="cd01449">
    <property type="entry name" value="TST_Repeat_2"/>
    <property type="match status" value="2"/>
</dbReference>
<dbReference type="SUPFAM" id="SSF52821">
    <property type="entry name" value="Rhodanese/Cell cycle control phosphatase"/>
    <property type="match status" value="3"/>
</dbReference>
<feature type="chain" id="PRO_5046831544" evidence="2">
    <location>
        <begin position="23"/>
        <end position="434"/>
    </location>
</feature>
<dbReference type="InterPro" id="IPR051126">
    <property type="entry name" value="Thiosulfate_sulfurtransferase"/>
</dbReference>
<feature type="signal peptide" evidence="2">
    <location>
        <begin position="1"/>
        <end position="22"/>
    </location>
</feature>
<feature type="domain" description="Rhodanese" evidence="3">
    <location>
        <begin position="332"/>
        <end position="433"/>
    </location>
</feature>
<dbReference type="PANTHER" id="PTHR43855">
    <property type="entry name" value="THIOSULFATE SULFURTRANSFERASE"/>
    <property type="match status" value="1"/>
</dbReference>
<dbReference type="RefSeq" id="WP_374833477.1">
    <property type="nucleotide sequence ID" value="NZ_JBHEEZ010000026.1"/>
</dbReference>
<organism evidence="4 5">
    <name type="scientific">Daeguia caeni</name>
    <dbReference type="NCBI Taxonomy" id="439612"/>
    <lineage>
        <taxon>Bacteria</taxon>
        <taxon>Pseudomonadati</taxon>
        <taxon>Pseudomonadota</taxon>
        <taxon>Alphaproteobacteria</taxon>
        <taxon>Hyphomicrobiales</taxon>
        <taxon>Brucellaceae</taxon>
        <taxon>Daeguia</taxon>
    </lineage>
</organism>
<feature type="domain" description="Rhodanese" evidence="3">
    <location>
        <begin position="193"/>
        <end position="296"/>
    </location>
</feature>
<protein>
    <submittedName>
        <fullName evidence="4">Sulfurtransferase</fullName>
    </submittedName>
</protein>
<comment type="caution">
    <text evidence="4">The sequence shown here is derived from an EMBL/GenBank/DDBJ whole genome shotgun (WGS) entry which is preliminary data.</text>
</comment>
<dbReference type="EMBL" id="JBHSEL010000047">
    <property type="protein sequence ID" value="MFC4624844.1"/>
    <property type="molecule type" value="Genomic_DNA"/>
</dbReference>
<dbReference type="InterPro" id="IPR001307">
    <property type="entry name" value="Thiosulphate_STrfase_CS"/>
</dbReference>
<dbReference type="PANTHER" id="PTHR43855:SF1">
    <property type="entry name" value="THIOSULFATE SULFURTRANSFERASE"/>
    <property type="match status" value="1"/>
</dbReference>
<accession>A0ABV9H666</accession>
<reference evidence="5" key="1">
    <citation type="journal article" date="2019" name="Int. J. Syst. Evol. Microbiol.">
        <title>The Global Catalogue of Microorganisms (GCM) 10K type strain sequencing project: providing services to taxonomists for standard genome sequencing and annotation.</title>
        <authorList>
            <consortium name="The Broad Institute Genomics Platform"/>
            <consortium name="The Broad Institute Genome Sequencing Center for Infectious Disease"/>
            <person name="Wu L."/>
            <person name="Ma J."/>
        </authorList>
    </citation>
    <scope>NUCLEOTIDE SEQUENCE [LARGE SCALE GENOMIC DNA]</scope>
    <source>
        <strain evidence="5">CGMCC 1.15731</strain>
    </source>
</reference>
<dbReference type="Proteomes" id="UP001596042">
    <property type="component" value="Unassembled WGS sequence"/>
</dbReference>
<evidence type="ECO:0000259" key="3">
    <source>
        <dbReference type="PROSITE" id="PS50206"/>
    </source>
</evidence>
<proteinExistence type="predicted"/>
<gene>
    <name evidence="4" type="ORF">ACFO1V_06340</name>
</gene>